<sequence length="224" mass="24979">MGELRSSWPINAIYKPGFNRLPLDHKVIDFYPLDAVYGFDNELHFTSQRSSQWDSLSHYGHQASGLFYNGAKPTGEKLETSPGALPTLDHWQHRGGLVGRGVLLDYLGYAEARGIKYSPYERHEIGVQDLDAVAQFQGTEFRSGDILIVRTGYTEELLTHDADAQAGHTRPLAWQGTKILPTARWVWNHHFPAVAGDALAFEVFPPTSGGIQNLGMFHFFPSAP</sequence>
<dbReference type="InterPro" id="IPR007325">
    <property type="entry name" value="KFase/CYL"/>
</dbReference>
<proteinExistence type="inferred from homology"/>
<dbReference type="Gene3D" id="3.50.30.50">
    <property type="entry name" value="Putative cyclase"/>
    <property type="match status" value="1"/>
</dbReference>
<accession>A0A0D2CMB5</accession>
<dbReference type="HOGENOM" id="CLU_030671_1_0_1"/>
<dbReference type="PANTHER" id="PTHR34861">
    <property type="match status" value="1"/>
</dbReference>
<evidence type="ECO:0000313" key="2">
    <source>
        <dbReference type="EMBL" id="KIW66366.1"/>
    </source>
</evidence>
<protein>
    <submittedName>
        <fullName evidence="2">Uncharacterized protein</fullName>
    </submittedName>
</protein>
<evidence type="ECO:0000313" key="3">
    <source>
        <dbReference type="Proteomes" id="UP000054266"/>
    </source>
</evidence>
<dbReference type="PANTHER" id="PTHR34861:SF10">
    <property type="entry name" value="CYCLASE"/>
    <property type="match status" value="1"/>
</dbReference>
<dbReference type="Pfam" id="PF04199">
    <property type="entry name" value="Cyclase"/>
    <property type="match status" value="1"/>
</dbReference>
<dbReference type="Proteomes" id="UP000054266">
    <property type="component" value="Unassembled WGS sequence"/>
</dbReference>
<evidence type="ECO:0000256" key="1">
    <source>
        <dbReference type="ARBA" id="ARBA00007865"/>
    </source>
</evidence>
<dbReference type="GO" id="GO:0004061">
    <property type="term" value="F:arylformamidase activity"/>
    <property type="evidence" value="ECO:0007669"/>
    <property type="project" value="InterPro"/>
</dbReference>
<dbReference type="InterPro" id="IPR037175">
    <property type="entry name" value="KFase_sf"/>
</dbReference>
<name>A0A0D2CMB5_9EURO</name>
<dbReference type="GO" id="GO:0019441">
    <property type="term" value="P:L-tryptophan catabolic process to kynurenine"/>
    <property type="evidence" value="ECO:0007669"/>
    <property type="project" value="InterPro"/>
</dbReference>
<organism evidence="2 3">
    <name type="scientific">Phialophora macrospora</name>
    <dbReference type="NCBI Taxonomy" id="1851006"/>
    <lineage>
        <taxon>Eukaryota</taxon>
        <taxon>Fungi</taxon>
        <taxon>Dikarya</taxon>
        <taxon>Ascomycota</taxon>
        <taxon>Pezizomycotina</taxon>
        <taxon>Eurotiomycetes</taxon>
        <taxon>Chaetothyriomycetidae</taxon>
        <taxon>Chaetothyriales</taxon>
        <taxon>Herpotrichiellaceae</taxon>
        <taxon>Phialophora</taxon>
    </lineage>
</organism>
<dbReference type="AlphaFoldDB" id="A0A0D2CMB5"/>
<comment type="similarity">
    <text evidence="1">Belongs to the Cyclase 1 superfamily.</text>
</comment>
<reference evidence="2 3" key="1">
    <citation type="submission" date="2015-01" db="EMBL/GenBank/DDBJ databases">
        <title>The Genome Sequence of Capronia semiimmersa CBS27337.</title>
        <authorList>
            <consortium name="The Broad Institute Genomics Platform"/>
            <person name="Cuomo C."/>
            <person name="de Hoog S."/>
            <person name="Gorbushina A."/>
            <person name="Stielow B."/>
            <person name="Teixiera M."/>
            <person name="Abouelleil A."/>
            <person name="Chapman S.B."/>
            <person name="Priest M."/>
            <person name="Young S.K."/>
            <person name="Wortman J."/>
            <person name="Nusbaum C."/>
            <person name="Birren B."/>
        </authorList>
    </citation>
    <scope>NUCLEOTIDE SEQUENCE [LARGE SCALE GENOMIC DNA]</scope>
    <source>
        <strain evidence="2 3">CBS 27337</strain>
    </source>
</reference>
<dbReference type="EMBL" id="KN846959">
    <property type="protein sequence ID" value="KIW66366.1"/>
    <property type="molecule type" value="Genomic_DNA"/>
</dbReference>
<gene>
    <name evidence="2" type="ORF">PV04_05702</name>
</gene>
<keyword evidence="3" id="KW-1185">Reference proteome</keyword>